<evidence type="ECO:0000256" key="1">
    <source>
        <dbReference type="ARBA" id="ARBA00022603"/>
    </source>
</evidence>
<reference evidence="4 5" key="1">
    <citation type="submission" date="2019-05" db="EMBL/GenBank/DDBJ databases">
        <title>Flagellimonas sp. AsT0115, sp. nov., isolated from a marine red algae, Asparagopsis taxiformis.</title>
        <authorList>
            <person name="Kim J."/>
            <person name="Jeong S.E."/>
            <person name="Jeon C.O."/>
        </authorList>
    </citation>
    <scope>NUCLEOTIDE SEQUENCE [LARGE SCALE GENOMIC DNA]</scope>
    <source>
        <strain evidence="4 5">AsT0115</strain>
    </source>
</reference>
<protein>
    <submittedName>
        <fullName evidence="4">Class I SAM-dependent methyltransferase</fullName>
    </submittedName>
</protein>
<dbReference type="CDD" id="cd02440">
    <property type="entry name" value="AdoMet_MTases"/>
    <property type="match status" value="1"/>
</dbReference>
<feature type="domain" description="Methyltransferase" evidence="3">
    <location>
        <begin position="41"/>
        <end position="129"/>
    </location>
</feature>
<dbReference type="EMBL" id="VCNI01000001">
    <property type="protein sequence ID" value="TMU57132.1"/>
    <property type="molecule type" value="Genomic_DNA"/>
</dbReference>
<dbReference type="GO" id="GO:0032259">
    <property type="term" value="P:methylation"/>
    <property type="evidence" value="ECO:0007669"/>
    <property type="project" value="UniProtKB-KW"/>
</dbReference>
<gene>
    <name evidence="4" type="ORF">FGG15_06175</name>
</gene>
<proteinExistence type="predicted"/>
<dbReference type="GO" id="GO:0008168">
    <property type="term" value="F:methyltransferase activity"/>
    <property type="evidence" value="ECO:0007669"/>
    <property type="project" value="UniProtKB-KW"/>
</dbReference>
<dbReference type="Gene3D" id="3.40.50.150">
    <property type="entry name" value="Vaccinia Virus protein VP39"/>
    <property type="match status" value="1"/>
</dbReference>
<evidence type="ECO:0000313" key="5">
    <source>
        <dbReference type="Proteomes" id="UP000751614"/>
    </source>
</evidence>
<dbReference type="SUPFAM" id="SSF53335">
    <property type="entry name" value="S-adenosyl-L-methionine-dependent methyltransferases"/>
    <property type="match status" value="1"/>
</dbReference>
<sequence>MMNNYYQTQESVQEYIRLAKDVNGRSLIEKLSNVLPLNSKILEIGSGPGLDWRILNESYQITGSDNSDQFLKHLKAENPTGEFLDLDAKTLKTNQKFDGIYSNKVLHHLKDDALSESINRQHAILNSKGIICHSFWKGEGSEIFKGLFVNYHTKVALEQLFRPHFEILLLETYKEFEEGDSFLLIGKKK</sequence>
<dbReference type="PANTHER" id="PTHR43861:SF1">
    <property type="entry name" value="TRANS-ACONITATE 2-METHYLTRANSFERASE"/>
    <property type="match status" value="1"/>
</dbReference>
<dbReference type="Pfam" id="PF13649">
    <property type="entry name" value="Methyltransf_25"/>
    <property type="match status" value="1"/>
</dbReference>
<evidence type="ECO:0000313" key="4">
    <source>
        <dbReference type="EMBL" id="TMU57132.1"/>
    </source>
</evidence>
<evidence type="ECO:0000259" key="3">
    <source>
        <dbReference type="Pfam" id="PF13649"/>
    </source>
</evidence>
<evidence type="ECO:0000256" key="2">
    <source>
        <dbReference type="ARBA" id="ARBA00022679"/>
    </source>
</evidence>
<comment type="caution">
    <text evidence="4">The sequence shown here is derived from an EMBL/GenBank/DDBJ whole genome shotgun (WGS) entry which is preliminary data.</text>
</comment>
<dbReference type="InterPro" id="IPR041698">
    <property type="entry name" value="Methyltransf_25"/>
</dbReference>
<dbReference type="Proteomes" id="UP000751614">
    <property type="component" value="Unassembled WGS sequence"/>
</dbReference>
<keyword evidence="1 4" id="KW-0489">Methyltransferase</keyword>
<dbReference type="PANTHER" id="PTHR43861">
    <property type="entry name" value="TRANS-ACONITATE 2-METHYLTRANSFERASE-RELATED"/>
    <property type="match status" value="1"/>
</dbReference>
<organism evidence="4 5">
    <name type="scientific">Flagellimonas algicola</name>
    <dbReference type="NCBI Taxonomy" id="2583815"/>
    <lineage>
        <taxon>Bacteria</taxon>
        <taxon>Pseudomonadati</taxon>
        <taxon>Bacteroidota</taxon>
        <taxon>Flavobacteriia</taxon>
        <taxon>Flavobacteriales</taxon>
        <taxon>Flavobacteriaceae</taxon>
        <taxon>Flagellimonas</taxon>
    </lineage>
</organism>
<accession>A0ABY2WR54</accession>
<keyword evidence="5" id="KW-1185">Reference proteome</keyword>
<dbReference type="InterPro" id="IPR029063">
    <property type="entry name" value="SAM-dependent_MTases_sf"/>
</dbReference>
<name>A0ABY2WR54_9FLAO</name>
<keyword evidence="2" id="KW-0808">Transferase</keyword>
<dbReference type="RefSeq" id="WP_138834294.1">
    <property type="nucleotide sequence ID" value="NZ_VCNI01000001.1"/>
</dbReference>